<proteinExistence type="predicted"/>
<gene>
    <name evidence="4" type="ORF">CHR55_27270</name>
</gene>
<dbReference type="InterPro" id="IPR024498">
    <property type="entry name" value="DUF2786"/>
</dbReference>
<name>A0A2A5J3G0_RHOSG</name>
<evidence type="ECO:0000313" key="4">
    <source>
        <dbReference type="EMBL" id="PCK24144.1"/>
    </source>
</evidence>
<evidence type="ECO:0000256" key="1">
    <source>
        <dbReference type="SAM" id="MobiDB-lite"/>
    </source>
</evidence>
<dbReference type="Pfam" id="PF23771">
    <property type="entry name" value="DUF7168"/>
    <property type="match status" value="1"/>
</dbReference>
<dbReference type="RefSeq" id="WP_099698519.1">
    <property type="nucleotide sequence ID" value="NZ_NOVD01000036.1"/>
</dbReference>
<organism evidence="4 5">
    <name type="scientific">Rhodococcus qingshengii</name>
    <dbReference type="NCBI Taxonomy" id="334542"/>
    <lineage>
        <taxon>Bacteria</taxon>
        <taxon>Bacillati</taxon>
        <taxon>Actinomycetota</taxon>
        <taxon>Actinomycetes</taxon>
        <taxon>Mycobacteriales</taxon>
        <taxon>Nocardiaceae</taxon>
        <taxon>Rhodococcus</taxon>
        <taxon>Rhodococcus erythropolis group</taxon>
    </lineage>
</organism>
<dbReference type="InterPro" id="IPR055592">
    <property type="entry name" value="DUF7168"/>
</dbReference>
<accession>A0A2A5J3G0</accession>
<evidence type="ECO:0000259" key="3">
    <source>
        <dbReference type="Pfam" id="PF23771"/>
    </source>
</evidence>
<evidence type="ECO:0000313" key="5">
    <source>
        <dbReference type="Proteomes" id="UP000230886"/>
    </source>
</evidence>
<feature type="domain" description="DUF2786" evidence="2">
    <location>
        <begin position="6"/>
        <end position="43"/>
    </location>
</feature>
<dbReference type="Pfam" id="PF10979">
    <property type="entry name" value="DUF2786"/>
    <property type="match status" value="1"/>
</dbReference>
<feature type="domain" description="DUF7168" evidence="3">
    <location>
        <begin position="68"/>
        <end position="158"/>
    </location>
</feature>
<comment type="caution">
    <text evidence="4">The sequence shown here is derived from an EMBL/GenBank/DDBJ whole genome shotgun (WGS) entry which is preliminary data.</text>
</comment>
<reference evidence="4 5" key="1">
    <citation type="submission" date="2017-07" db="EMBL/GenBank/DDBJ databases">
        <title>Draft sequence of Rhodococcus enclensis 23b-28.</title>
        <authorList>
            <person name="Besaury L."/>
            <person name="Sancelme M."/>
            <person name="Amato P."/>
            <person name="Lallement A."/>
            <person name="Delort A.-M."/>
        </authorList>
    </citation>
    <scope>NUCLEOTIDE SEQUENCE [LARGE SCALE GENOMIC DNA]</scope>
    <source>
        <strain evidence="4 5">23b-28</strain>
    </source>
</reference>
<dbReference type="AlphaFoldDB" id="A0A2A5J3G0"/>
<evidence type="ECO:0000259" key="2">
    <source>
        <dbReference type="Pfam" id="PF10979"/>
    </source>
</evidence>
<dbReference type="Proteomes" id="UP000230886">
    <property type="component" value="Unassembled WGS sequence"/>
</dbReference>
<protein>
    <submittedName>
        <fullName evidence="4">Uncharacterized protein</fullName>
    </submittedName>
</protein>
<dbReference type="EMBL" id="NOVD01000036">
    <property type="protein sequence ID" value="PCK24144.1"/>
    <property type="molecule type" value="Genomic_DNA"/>
</dbReference>
<feature type="region of interest" description="Disordered" evidence="1">
    <location>
        <begin position="203"/>
        <end position="228"/>
    </location>
</feature>
<sequence length="228" mass="24769">MSDDRIDRIRKLLAQADSVAGTPEADIFNQKAFELIAKYGVDEAEVRRVNGSGPAEIIVYETEISGAYKVDRGLLFNALAEALHCSSIRVSKSDRRKVFGTAANIERLKLLFALLSVQMNAGAAKVKGLSASSTSRARRSWMLGFVHAVSTRLEVAEKDAAYDIVGTDLVHVNDADRAAAALRLEYPSIRRIQLRRNVDGSAHADGVNAGGRADIGNARMSSRRALTR</sequence>